<dbReference type="Proteomes" id="UP000678679">
    <property type="component" value="Chromosome 1"/>
</dbReference>
<protein>
    <submittedName>
        <fullName evidence="1">Uncharacterized protein</fullName>
    </submittedName>
</protein>
<evidence type="ECO:0000313" key="2">
    <source>
        <dbReference type="Proteomes" id="UP000678679"/>
    </source>
</evidence>
<organism evidence="1 2">
    <name type="scientific">Flammeovirga yaeyamensis</name>
    <dbReference type="NCBI Taxonomy" id="367791"/>
    <lineage>
        <taxon>Bacteria</taxon>
        <taxon>Pseudomonadati</taxon>
        <taxon>Bacteroidota</taxon>
        <taxon>Cytophagia</taxon>
        <taxon>Cytophagales</taxon>
        <taxon>Flammeovirgaceae</taxon>
        <taxon>Flammeovirga</taxon>
    </lineage>
</organism>
<accession>A0AAX1NAT7</accession>
<dbReference type="EMBL" id="CP076132">
    <property type="protein sequence ID" value="QWG03566.1"/>
    <property type="molecule type" value="Genomic_DNA"/>
</dbReference>
<dbReference type="KEGG" id="fya:KMW28_08285"/>
<reference evidence="1 2" key="1">
    <citation type="submission" date="2021-05" db="EMBL/GenBank/DDBJ databases">
        <title>Comparative genomic studies on the polysaccharide-degrading batcterial strains of the Flammeovirga genus.</title>
        <authorList>
            <person name="Zewei F."/>
            <person name="Zheng Z."/>
            <person name="Yu L."/>
            <person name="Ruyue G."/>
            <person name="Yanhong M."/>
            <person name="Yuanyuan C."/>
            <person name="Jingyan G."/>
            <person name="Wenjun H."/>
        </authorList>
    </citation>
    <scope>NUCLEOTIDE SEQUENCE [LARGE SCALE GENOMIC DNA]</scope>
    <source>
        <strain evidence="1 2">NBRC:100898</strain>
    </source>
</reference>
<keyword evidence="2" id="KW-1185">Reference proteome</keyword>
<evidence type="ECO:0000313" key="1">
    <source>
        <dbReference type="EMBL" id="QWG03566.1"/>
    </source>
</evidence>
<sequence length="210" mass="24191">MITGSELITLVRDNDLYNAMTALKRDFLKVDPAFMDLSDDDFISITLISPSIGIALANGSVSHYEEITLRRKARKLSRRSFFQKNDPLAPALKYLSYNFKDWEDRFYELIKITMHSSLKANNVILETLKNPNALTGDLKRDILNAPFIFVKFLSFLFMEEDDDLLNERSITEVELQKIQEIGQKLEIDNVPIFESFLNSFVIRPSGVNQE</sequence>
<dbReference type="AlphaFoldDB" id="A0AAX1NAT7"/>
<gene>
    <name evidence="1" type="ORF">KMW28_08285</name>
</gene>
<dbReference type="RefSeq" id="WP_066208408.1">
    <property type="nucleotide sequence ID" value="NZ_CP076132.1"/>
</dbReference>
<proteinExistence type="predicted"/>
<name>A0AAX1NAT7_9BACT</name>